<accession>A0ABU7C7K9</accession>
<keyword evidence="3" id="KW-1185">Reference proteome</keyword>
<proteinExistence type="predicted"/>
<evidence type="ECO:0000256" key="1">
    <source>
        <dbReference type="SAM" id="MobiDB-lite"/>
    </source>
</evidence>
<gene>
    <name evidence="2" type="ORF">ATANTOWER_032208</name>
</gene>
<reference evidence="2 3" key="1">
    <citation type="submission" date="2021-07" db="EMBL/GenBank/DDBJ databases">
        <authorList>
            <person name="Palmer J.M."/>
        </authorList>
    </citation>
    <scope>NUCLEOTIDE SEQUENCE [LARGE SCALE GENOMIC DNA]</scope>
    <source>
        <strain evidence="2 3">AT_MEX2019</strain>
        <tissue evidence="2">Muscle</tissue>
    </source>
</reference>
<evidence type="ECO:0000313" key="3">
    <source>
        <dbReference type="Proteomes" id="UP001345963"/>
    </source>
</evidence>
<evidence type="ECO:0000313" key="2">
    <source>
        <dbReference type="EMBL" id="MED6257835.1"/>
    </source>
</evidence>
<name>A0ABU7C7K9_9TELE</name>
<sequence>MHASNQAGTRAHTHTHTHTHAHTKIKPDHSPPPVFFTPQSNALHCFPNSASCDNRDSRDELLSHRSNSISPSLVFIYTHLRVCSERTAFKPICAFRNIVLPLKRGFGD</sequence>
<dbReference type="EMBL" id="JAHUTI010079613">
    <property type="protein sequence ID" value="MED6257835.1"/>
    <property type="molecule type" value="Genomic_DNA"/>
</dbReference>
<comment type="caution">
    <text evidence="2">The sequence shown here is derived from an EMBL/GenBank/DDBJ whole genome shotgun (WGS) entry which is preliminary data.</text>
</comment>
<feature type="region of interest" description="Disordered" evidence="1">
    <location>
        <begin position="1"/>
        <end position="33"/>
    </location>
</feature>
<organism evidence="2 3">
    <name type="scientific">Ataeniobius toweri</name>
    <dbReference type="NCBI Taxonomy" id="208326"/>
    <lineage>
        <taxon>Eukaryota</taxon>
        <taxon>Metazoa</taxon>
        <taxon>Chordata</taxon>
        <taxon>Craniata</taxon>
        <taxon>Vertebrata</taxon>
        <taxon>Euteleostomi</taxon>
        <taxon>Actinopterygii</taxon>
        <taxon>Neopterygii</taxon>
        <taxon>Teleostei</taxon>
        <taxon>Neoteleostei</taxon>
        <taxon>Acanthomorphata</taxon>
        <taxon>Ovalentaria</taxon>
        <taxon>Atherinomorphae</taxon>
        <taxon>Cyprinodontiformes</taxon>
        <taxon>Goodeidae</taxon>
        <taxon>Ataeniobius</taxon>
    </lineage>
</organism>
<dbReference type="Proteomes" id="UP001345963">
    <property type="component" value="Unassembled WGS sequence"/>
</dbReference>
<protein>
    <submittedName>
        <fullName evidence="2">Uncharacterized protein</fullName>
    </submittedName>
</protein>
<feature type="compositionally biased region" description="Basic residues" evidence="1">
    <location>
        <begin position="11"/>
        <end position="24"/>
    </location>
</feature>